<dbReference type="InterPro" id="IPR007094">
    <property type="entry name" value="RNA-dir_pol_PSvirus"/>
</dbReference>
<proteinExistence type="predicted"/>
<dbReference type="GO" id="GO:0003723">
    <property type="term" value="F:RNA binding"/>
    <property type="evidence" value="ECO:0007669"/>
    <property type="project" value="InterPro"/>
</dbReference>
<organism evidence="2">
    <name type="scientific">viral metagenome</name>
    <dbReference type="NCBI Taxonomy" id="1070528"/>
    <lineage>
        <taxon>unclassified sequences</taxon>
        <taxon>metagenomes</taxon>
        <taxon>organismal metagenomes</taxon>
    </lineage>
</organism>
<dbReference type="Pfam" id="PF00680">
    <property type="entry name" value="RdRP_1"/>
    <property type="match status" value="1"/>
</dbReference>
<dbReference type="GO" id="GO:0003968">
    <property type="term" value="F:RNA-directed RNA polymerase activity"/>
    <property type="evidence" value="ECO:0007669"/>
    <property type="project" value="InterPro"/>
</dbReference>
<dbReference type="EMBL" id="LC651645">
    <property type="protein sequence ID" value="BDC16248.1"/>
    <property type="molecule type" value="Genomic_RNA"/>
</dbReference>
<dbReference type="InterPro" id="IPR043502">
    <property type="entry name" value="DNA/RNA_pol_sf"/>
</dbReference>
<evidence type="ECO:0000313" key="2">
    <source>
        <dbReference type="EMBL" id="BDC16248.1"/>
    </source>
</evidence>
<dbReference type="GO" id="GO:0006351">
    <property type="term" value="P:DNA-templated transcription"/>
    <property type="evidence" value="ECO:0007669"/>
    <property type="project" value="InterPro"/>
</dbReference>
<protein>
    <submittedName>
        <fullName evidence="2">RdRp</fullName>
    </submittedName>
</protein>
<reference evidence="2" key="1">
    <citation type="submission" date="2021-09" db="EMBL/GenBank/DDBJ databases">
        <title>RNA virosphere in a marine zooplankton community in the subtropical western North Pacific.</title>
        <authorList>
            <person name="Hirai J."/>
            <person name="Urayama S."/>
            <person name="Takaki Y."/>
            <person name="Hirai M."/>
            <person name="Nagasaki K."/>
            <person name="Nunoura T."/>
        </authorList>
    </citation>
    <scope>NUCLEOTIDE SEQUENCE</scope>
    <source>
        <strain evidence="2">2021-JH11</strain>
    </source>
</reference>
<name>A0A8J9SD49_9ZZZZ</name>
<dbReference type="InterPro" id="IPR001205">
    <property type="entry name" value="RNA-dir_pol_C"/>
</dbReference>
<dbReference type="GO" id="GO:0039694">
    <property type="term" value="P:viral RNA genome replication"/>
    <property type="evidence" value="ECO:0007669"/>
    <property type="project" value="InterPro"/>
</dbReference>
<dbReference type="AlphaFoldDB" id="A0A8J9SD49"/>
<dbReference type="PROSITE" id="PS50507">
    <property type="entry name" value="RDRP_SSRNA_POS"/>
    <property type="match status" value="1"/>
</dbReference>
<dbReference type="SUPFAM" id="SSF56672">
    <property type="entry name" value="DNA/RNA polymerases"/>
    <property type="match status" value="1"/>
</dbReference>
<feature type="domain" description="RdRp catalytic" evidence="1">
    <location>
        <begin position="261"/>
        <end position="375"/>
    </location>
</feature>
<evidence type="ECO:0000259" key="1">
    <source>
        <dbReference type="PROSITE" id="PS50507"/>
    </source>
</evidence>
<sequence>MTGSKKTGRKKIEAYPIESVISQVERDMQENLDSNAKEKLTNLLYSTIKGRSDIIYSALGLRYDTGTVLDDWLRILKRNAELMEDVLIDLEDTEVEKFGPRSIAKPWFPERQKALDEFYEQIDVDYSVISPSPPESLKHFNLRPLSVYEASKYIKRSTNSGLPYMGRKGDYIDVVLKDFNDLLEAAKQHRLPCVIFTRTQDSAKTRNVYGVPLVVVLNEMTYYRPLLKVQKDLPWRCALRGPYDVANHMTRIIDEGMRTAKMLISIDFSAFDSTVKPGMQAKVGEYYKNLFQSKYSDEIDSIIALKSTIPIVTPEGVRYGGHGEPSGSAFTNEDDSIAQFLVARRSGVLDESLNLFAIQGDDGVYAIDPEKVPTFLKVFENFFKINLEKTKQTSNHLFYLQNLYHPFYRKEDGTIPGVYSTVRALNRILYQERFTNFVEYELKGKDYYALRTLSILENCKNHPLFRELVEFVFGLDKYDLSPSSDSIANYVRLINDTEGFRSSIPQQYGDNVSGIKDWESYKIVQELLRG</sequence>
<accession>A0A8J9SD49</accession>